<proteinExistence type="inferred from homology"/>
<dbReference type="PROSITE" id="PS50071">
    <property type="entry name" value="HOMEOBOX_2"/>
    <property type="match status" value="2"/>
</dbReference>
<dbReference type="PANTHER" id="PTHR24326">
    <property type="entry name" value="HOMEOBOX-LEUCINE ZIPPER PROTEIN"/>
    <property type="match status" value="1"/>
</dbReference>
<evidence type="ECO:0000256" key="4">
    <source>
        <dbReference type="ARBA" id="ARBA00023155"/>
    </source>
</evidence>
<comment type="subcellular location">
    <subcellularLocation>
        <location evidence="1 8 9">Nucleus</location>
    </subcellularLocation>
</comment>
<dbReference type="SMART" id="SM00389">
    <property type="entry name" value="HOX"/>
    <property type="match status" value="2"/>
</dbReference>
<evidence type="ECO:0000259" key="12">
    <source>
        <dbReference type="PROSITE" id="PS50071"/>
    </source>
</evidence>
<feature type="domain" description="Homeobox" evidence="12">
    <location>
        <begin position="24"/>
        <end position="84"/>
    </location>
</feature>
<dbReference type="Proteomes" id="UP000266723">
    <property type="component" value="Unassembled WGS sequence"/>
</dbReference>
<keyword evidence="5 10" id="KW-0804">Transcription</keyword>
<dbReference type="EMBL" id="QGKV02000649">
    <property type="protein sequence ID" value="KAF3580148.1"/>
    <property type="molecule type" value="Genomic_DNA"/>
</dbReference>
<evidence type="ECO:0000256" key="8">
    <source>
        <dbReference type="PROSITE-ProRule" id="PRU00108"/>
    </source>
</evidence>
<dbReference type="PRINTS" id="PR00031">
    <property type="entry name" value="HTHREPRESSR"/>
</dbReference>
<name>A0ABQ7DQ26_BRACR</name>
<sequence length="350" mass="41440">MEEGDFFSCFSEINSGMTMNKKKMRKGTNHKRFSEEQIKSLEVIFESETRLEPRKKVQLARELGLQPRQVAIWFQNKRARWKSKQLEKEYDILRANYNNLASQFEIIKKEKQALVSEDLVKTMEEGDFFSCFSEINSGMTMNKKKMRKGTNHKRFSEEQIKSLEVIFESETRLEPRKKVQLARELGLQPRQVAIWFQNKRARWKSKQLEKEYDILRANYNNLASQFEIIKKEKQALVSELQRLNEEMRKTKEERNDECCGEQRVALSSSTWSDNGKYEPEVRLNQGIVLCNDDIKTEYFGFEEESNHELINIVEQADDSGLTSSDNWGNFNSESFLDQSSSNYPWWDFWS</sequence>
<feature type="coiled-coil region" evidence="11">
    <location>
        <begin position="76"/>
        <end position="103"/>
    </location>
</feature>
<dbReference type="SUPFAM" id="SSF46689">
    <property type="entry name" value="Homeodomain-like"/>
    <property type="match status" value="2"/>
</dbReference>
<dbReference type="PANTHER" id="PTHR24326:SF564">
    <property type="entry name" value="HOMEOBOX-LEUCINE ZIPPER PROTEIN ATHB-12"/>
    <property type="match status" value="1"/>
</dbReference>
<dbReference type="InterPro" id="IPR000047">
    <property type="entry name" value="HTH_motif"/>
</dbReference>
<dbReference type="InterPro" id="IPR003106">
    <property type="entry name" value="Leu_zip_homeo"/>
</dbReference>
<comment type="caution">
    <text evidence="13">The sequence shown here is derived from an EMBL/GenBank/DDBJ whole genome shotgun (WGS) entry which is preliminary data.</text>
</comment>
<feature type="domain" description="Homeobox" evidence="12">
    <location>
        <begin position="146"/>
        <end position="206"/>
    </location>
</feature>
<evidence type="ECO:0000256" key="10">
    <source>
        <dbReference type="RuleBase" id="RU369038"/>
    </source>
</evidence>
<comment type="similarity">
    <text evidence="7 10">Belongs to the HD-ZIP homeobox family. Class I subfamily.</text>
</comment>
<dbReference type="InterPro" id="IPR009057">
    <property type="entry name" value="Homeodomain-like_sf"/>
</dbReference>
<evidence type="ECO:0000256" key="7">
    <source>
        <dbReference type="ARBA" id="ARBA00025748"/>
    </source>
</evidence>
<dbReference type="CDD" id="cd00086">
    <property type="entry name" value="homeodomain"/>
    <property type="match status" value="2"/>
</dbReference>
<accession>A0ABQ7DQ26</accession>
<feature type="coiled-coil region" evidence="11">
    <location>
        <begin position="198"/>
        <end position="257"/>
    </location>
</feature>
<feature type="DNA-binding region" description="Homeobox" evidence="8">
    <location>
        <begin position="26"/>
        <end position="85"/>
    </location>
</feature>
<evidence type="ECO:0000313" key="13">
    <source>
        <dbReference type="EMBL" id="KAF3580148.1"/>
    </source>
</evidence>
<dbReference type="Pfam" id="PF00046">
    <property type="entry name" value="Homeodomain"/>
    <property type="match status" value="2"/>
</dbReference>
<dbReference type="InterPro" id="IPR001356">
    <property type="entry name" value="HD"/>
</dbReference>
<evidence type="ECO:0000256" key="3">
    <source>
        <dbReference type="ARBA" id="ARBA00023125"/>
    </source>
</evidence>
<evidence type="ECO:0000256" key="9">
    <source>
        <dbReference type="RuleBase" id="RU000682"/>
    </source>
</evidence>
<keyword evidence="14" id="KW-1185">Reference proteome</keyword>
<keyword evidence="3 8" id="KW-0238">DNA-binding</keyword>
<keyword evidence="6 8" id="KW-0539">Nucleus</keyword>
<organism evidence="13 14">
    <name type="scientific">Brassica cretica</name>
    <name type="common">Mustard</name>
    <dbReference type="NCBI Taxonomy" id="69181"/>
    <lineage>
        <taxon>Eukaryota</taxon>
        <taxon>Viridiplantae</taxon>
        <taxon>Streptophyta</taxon>
        <taxon>Embryophyta</taxon>
        <taxon>Tracheophyta</taxon>
        <taxon>Spermatophyta</taxon>
        <taxon>Magnoliopsida</taxon>
        <taxon>eudicotyledons</taxon>
        <taxon>Gunneridae</taxon>
        <taxon>Pentapetalae</taxon>
        <taxon>rosids</taxon>
        <taxon>malvids</taxon>
        <taxon>Brassicales</taxon>
        <taxon>Brassicaceae</taxon>
        <taxon>Brassiceae</taxon>
        <taxon>Brassica</taxon>
    </lineage>
</organism>
<feature type="DNA-binding region" description="Homeobox" evidence="8">
    <location>
        <begin position="148"/>
        <end position="207"/>
    </location>
</feature>
<dbReference type="PROSITE" id="PS00027">
    <property type="entry name" value="HOMEOBOX_1"/>
    <property type="match status" value="2"/>
</dbReference>
<reference evidence="13 14" key="1">
    <citation type="journal article" date="2020" name="BMC Genomics">
        <title>Intraspecific diversification of the crop wild relative Brassica cretica Lam. using demographic model selection.</title>
        <authorList>
            <person name="Kioukis A."/>
            <person name="Michalopoulou V.A."/>
            <person name="Briers L."/>
            <person name="Pirintsos S."/>
            <person name="Studholme D.J."/>
            <person name="Pavlidis P."/>
            <person name="Sarris P.F."/>
        </authorList>
    </citation>
    <scope>NUCLEOTIDE SEQUENCE [LARGE SCALE GENOMIC DNA]</scope>
    <source>
        <strain evidence="14">cv. PFS-1207/04</strain>
    </source>
</reference>
<evidence type="ECO:0000256" key="6">
    <source>
        <dbReference type="ARBA" id="ARBA00023242"/>
    </source>
</evidence>
<evidence type="ECO:0000256" key="2">
    <source>
        <dbReference type="ARBA" id="ARBA00023015"/>
    </source>
</evidence>
<protein>
    <recommendedName>
        <fullName evidence="10">Homeobox-leucine zipper protein</fullName>
    </recommendedName>
    <alternativeName>
        <fullName evidence="10">HD-ZIP protein</fullName>
    </alternativeName>
    <alternativeName>
        <fullName evidence="10">Homeodomain transcription factor</fullName>
    </alternativeName>
</protein>
<dbReference type="Pfam" id="PF02183">
    <property type="entry name" value="HALZ"/>
    <property type="match status" value="2"/>
</dbReference>
<dbReference type="Gene3D" id="1.10.10.60">
    <property type="entry name" value="Homeodomain-like"/>
    <property type="match status" value="2"/>
</dbReference>
<evidence type="ECO:0000313" key="14">
    <source>
        <dbReference type="Proteomes" id="UP000266723"/>
    </source>
</evidence>
<dbReference type="InterPro" id="IPR045224">
    <property type="entry name" value="HDZip_class_I_plant"/>
</dbReference>
<dbReference type="InterPro" id="IPR017970">
    <property type="entry name" value="Homeobox_CS"/>
</dbReference>
<gene>
    <name evidence="13" type="ORF">DY000_02031959</name>
</gene>
<evidence type="ECO:0000256" key="5">
    <source>
        <dbReference type="ARBA" id="ARBA00023163"/>
    </source>
</evidence>
<evidence type="ECO:0000256" key="1">
    <source>
        <dbReference type="ARBA" id="ARBA00004123"/>
    </source>
</evidence>
<comment type="function">
    <text evidence="10">Transcription factor.</text>
</comment>
<evidence type="ECO:0000256" key="11">
    <source>
        <dbReference type="SAM" id="Coils"/>
    </source>
</evidence>
<keyword evidence="2 10" id="KW-0805">Transcription regulation</keyword>
<keyword evidence="4 8" id="KW-0371">Homeobox</keyword>
<keyword evidence="11" id="KW-0175">Coiled coil</keyword>